<dbReference type="Proteomes" id="UP001652625">
    <property type="component" value="Chromosome 01"/>
</dbReference>
<proteinExistence type="predicted"/>
<protein>
    <submittedName>
        <fullName evidence="2">Uncharacterized protein LOC136074574</fullName>
    </submittedName>
</protein>
<keyword evidence="1" id="KW-1185">Reference proteome</keyword>
<dbReference type="PANTHER" id="PTHR45749:SF21">
    <property type="entry name" value="DUF4371 DOMAIN-CONTAINING PROTEIN"/>
    <property type="match status" value="1"/>
</dbReference>
<reference evidence="2" key="2">
    <citation type="submission" date="2025-08" db="UniProtKB">
        <authorList>
            <consortium name="RefSeq"/>
        </authorList>
    </citation>
    <scope>IDENTIFICATION</scope>
</reference>
<evidence type="ECO:0000313" key="1">
    <source>
        <dbReference type="Proteomes" id="UP001652625"/>
    </source>
</evidence>
<dbReference type="PANTHER" id="PTHR45749">
    <property type="match status" value="1"/>
</dbReference>
<accession>A0ABM4B2G3</accession>
<dbReference type="RefSeq" id="XP_065642982.1">
    <property type="nucleotide sequence ID" value="XM_065786910.1"/>
</dbReference>
<name>A0ABM4B2G3_HYDVU</name>
<sequence length="371" mass="42814">MARIDHWTHSLTGDINADKYVVGQNCFIFNSFRCKGDQIASNKSYAVALVNKQPLTLTAPDGMFFITDNSQNVTNETLPEVEEKEEVIKDVNNVNKCLSCEVDQTNLKECDFKDEEKLYDIDKLLRDNQELSLHEIYKVFTNNLKQKIHFQFPKTLKHEKQKLHIGNRCHKEAIEQANGICYRFEDSRQTIPLQSDSTLKNRQQMYPYIVETLGRIVHLMGKQGLTFRGTYKKRMENSDQKGNPRNFLAIVQEIARHNAELNTHIQTPLRKDVSYLSPKSQNELIDIIGKKCIQERLINEIKAANYYSISADEVTTANQQILSVCIKYINGEKEIREVFLNFMNLDRITGKHIGESLMKFYSESGVDLSSC</sequence>
<reference evidence="1" key="1">
    <citation type="submission" date="2025-05" db="UniProtKB">
        <authorList>
            <consortium name="RefSeq"/>
        </authorList>
    </citation>
    <scope>NUCLEOTIDE SEQUENCE [LARGE SCALE GENOMIC DNA]</scope>
</reference>
<dbReference type="GeneID" id="136074574"/>
<evidence type="ECO:0000313" key="2">
    <source>
        <dbReference type="RefSeq" id="XP_065642982.1"/>
    </source>
</evidence>
<organism evidence="1 2">
    <name type="scientific">Hydra vulgaris</name>
    <name type="common">Hydra</name>
    <name type="synonym">Hydra attenuata</name>
    <dbReference type="NCBI Taxonomy" id="6087"/>
    <lineage>
        <taxon>Eukaryota</taxon>
        <taxon>Metazoa</taxon>
        <taxon>Cnidaria</taxon>
        <taxon>Hydrozoa</taxon>
        <taxon>Hydroidolina</taxon>
        <taxon>Anthoathecata</taxon>
        <taxon>Aplanulata</taxon>
        <taxon>Hydridae</taxon>
        <taxon>Hydra</taxon>
    </lineage>
</organism>
<gene>
    <name evidence="2" type="primary">LOC136074574</name>
</gene>